<keyword evidence="9" id="KW-1185">Reference proteome</keyword>
<dbReference type="InterPro" id="IPR001104">
    <property type="entry name" value="3-oxo-5_a-steroid_4-DH_C"/>
</dbReference>
<keyword evidence="5 6" id="KW-0472">Membrane</keyword>
<evidence type="ECO:0000256" key="3">
    <source>
        <dbReference type="ARBA" id="ARBA00022692"/>
    </source>
</evidence>
<name>A0ABD3R718_9STRA</name>
<dbReference type="GO" id="GO:0016020">
    <property type="term" value="C:membrane"/>
    <property type="evidence" value="ECO:0007669"/>
    <property type="project" value="UniProtKB-SubCell"/>
</dbReference>
<dbReference type="AlphaFoldDB" id="A0ABD3R718"/>
<keyword evidence="4 6" id="KW-1133">Transmembrane helix</keyword>
<comment type="similarity">
    <text evidence="2">Belongs to the steroid 5-alpha reductase family.</text>
</comment>
<dbReference type="Proteomes" id="UP001530377">
    <property type="component" value="Unassembled WGS sequence"/>
</dbReference>
<protein>
    <recommendedName>
        <fullName evidence="7">3-oxo-5-alpha-steroid 4-dehydrogenase C-terminal domain-containing protein</fullName>
    </recommendedName>
</protein>
<evidence type="ECO:0000256" key="6">
    <source>
        <dbReference type="SAM" id="Phobius"/>
    </source>
</evidence>
<evidence type="ECO:0000256" key="5">
    <source>
        <dbReference type="ARBA" id="ARBA00023136"/>
    </source>
</evidence>
<organism evidence="8 9">
    <name type="scientific">Cyclostephanos tholiformis</name>
    <dbReference type="NCBI Taxonomy" id="382380"/>
    <lineage>
        <taxon>Eukaryota</taxon>
        <taxon>Sar</taxon>
        <taxon>Stramenopiles</taxon>
        <taxon>Ochrophyta</taxon>
        <taxon>Bacillariophyta</taxon>
        <taxon>Coscinodiscophyceae</taxon>
        <taxon>Thalassiosirophycidae</taxon>
        <taxon>Stephanodiscales</taxon>
        <taxon>Stephanodiscaceae</taxon>
        <taxon>Cyclostephanos</taxon>
    </lineage>
</organism>
<feature type="domain" description="3-oxo-5-alpha-steroid 4-dehydrogenase C-terminal" evidence="7">
    <location>
        <begin position="149"/>
        <end position="270"/>
    </location>
</feature>
<evidence type="ECO:0000313" key="8">
    <source>
        <dbReference type="EMBL" id="KAL3808728.1"/>
    </source>
</evidence>
<reference evidence="8 9" key="1">
    <citation type="submission" date="2024-10" db="EMBL/GenBank/DDBJ databases">
        <title>Updated reference genomes for cyclostephanoid diatoms.</title>
        <authorList>
            <person name="Roberts W.R."/>
            <person name="Alverson A.J."/>
        </authorList>
    </citation>
    <scope>NUCLEOTIDE SEQUENCE [LARGE SCALE GENOMIC DNA]</scope>
    <source>
        <strain evidence="8 9">AJA228-03</strain>
    </source>
</reference>
<dbReference type="Gene3D" id="1.20.120.1630">
    <property type="match status" value="1"/>
</dbReference>
<comment type="subcellular location">
    <subcellularLocation>
        <location evidence="1">Membrane</location>
        <topology evidence="1">Multi-pass membrane protein</topology>
    </subcellularLocation>
</comment>
<comment type="caution">
    <text evidence="8">The sequence shown here is derived from an EMBL/GenBank/DDBJ whole genome shotgun (WGS) entry which is preliminary data.</text>
</comment>
<dbReference type="Pfam" id="PF02544">
    <property type="entry name" value="Steroid_dh"/>
    <property type="match status" value="1"/>
</dbReference>
<dbReference type="InterPro" id="IPR039357">
    <property type="entry name" value="SRD5A/TECR"/>
</dbReference>
<gene>
    <name evidence="8" type="ORF">ACHAXA_010894</name>
</gene>
<accession>A0ABD3R718</accession>
<dbReference type="EMBL" id="JALLPB020000475">
    <property type="protein sequence ID" value="KAL3808728.1"/>
    <property type="molecule type" value="Genomic_DNA"/>
</dbReference>
<feature type="transmembrane region" description="Helical" evidence="6">
    <location>
        <begin position="12"/>
        <end position="32"/>
    </location>
</feature>
<proteinExistence type="inferred from homology"/>
<evidence type="ECO:0000256" key="2">
    <source>
        <dbReference type="ARBA" id="ARBA00007742"/>
    </source>
</evidence>
<evidence type="ECO:0000256" key="4">
    <source>
        <dbReference type="ARBA" id="ARBA00022989"/>
    </source>
</evidence>
<sequence length="270" mass="29405">MFWNNFPPAFPGSIGTVFTAIQILAVVTSFGAEANPETRTPYSKFSAAKHDSSSWSSRFAMMVIYTPAFIASVGLLALGLYGVDAIGPITVPAPSLAAFLSAVHFCKRCLEVTFLHKYSGCTSRGTPAFISVYYTFVTLLIAHASGGMDRDVSNTAKTFGVAIFAIGIAGNFYHHYLLARLRSGNNGSTESKKYVAPRGGLFAYVATPHYLFELIGWLGIAIVSNHLNSYLIFATMCSYLAGRSVAQNEFNRANFKDWPIGRKNLIPFVF</sequence>
<evidence type="ECO:0000313" key="9">
    <source>
        <dbReference type="Proteomes" id="UP001530377"/>
    </source>
</evidence>
<dbReference type="PANTHER" id="PTHR10556">
    <property type="entry name" value="3-OXO-5-ALPHA-STEROID 4-DEHYDROGENASE"/>
    <property type="match status" value="1"/>
</dbReference>
<dbReference type="PROSITE" id="PS50244">
    <property type="entry name" value="S5A_REDUCTASE"/>
    <property type="match status" value="1"/>
</dbReference>
<feature type="transmembrane region" description="Helical" evidence="6">
    <location>
        <begin position="158"/>
        <end position="179"/>
    </location>
</feature>
<feature type="transmembrane region" description="Helical" evidence="6">
    <location>
        <begin position="127"/>
        <end position="146"/>
    </location>
</feature>
<keyword evidence="3 6" id="KW-0812">Transmembrane</keyword>
<dbReference type="PANTHER" id="PTHR10556:SF35">
    <property type="entry name" value="3-OXO-5-ALPHA-STEROID 4-DEHYDROGENASE FAMILY PROTEIN"/>
    <property type="match status" value="1"/>
</dbReference>
<feature type="transmembrane region" description="Helical" evidence="6">
    <location>
        <begin position="200"/>
        <end position="223"/>
    </location>
</feature>
<feature type="transmembrane region" description="Helical" evidence="6">
    <location>
        <begin position="59"/>
        <end position="83"/>
    </location>
</feature>
<evidence type="ECO:0000259" key="7">
    <source>
        <dbReference type="Pfam" id="PF02544"/>
    </source>
</evidence>
<evidence type="ECO:0000256" key="1">
    <source>
        <dbReference type="ARBA" id="ARBA00004141"/>
    </source>
</evidence>
<feature type="transmembrane region" description="Helical" evidence="6">
    <location>
        <begin position="89"/>
        <end position="106"/>
    </location>
</feature>